<feature type="active site" evidence="8">
    <location>
        <position position="101"/>
    </location>
</feature>
<dbReference type="PROSITE" id="PS00382">
    <property type="entry name" value="CLP_PROTEASE_HIS"/>
    <property type="match status" value="1"/>
</dbReference>
<feature type="active site" evidence="7 9">
    <location>
        <position position="126"/>
    </location>
</feature>
<accession>A0A7X6RQP6</accession>
<dbReference type="InterPro" id="IPR023562">
    <property type="entry name" value="ClpP/TepA"/>
</dbReference>
<dbReference type="GO" id="GO:0004176">
    <property type="term" value="F:ATP-dependent peptidase activity"/>
    <property type="evidence" value="ECO:0007669"/>
    <property type="project" value="InterPro"/>
</dbReference>
<comment type="function">
    <text evidence="7 11">Cleaves peptides in various proteins in a process that requires ATP hydrolysis. Has a chymotrypsin-like activity. Plays a major role in the degradation of misfolded proteins.</text>
</comment>
<evidence type="ECO:0000256" key="4">
    <source>
        <dbReference type="ARBA" id="ARBA00022801"/>
    </source>
</evidence>
<reference evidence="13 14" key="1">
    <citation type="submission" date="2020-04" db="EMBL/GenBank/DDBJ databases">
        <title>MicrobeNet Type strains.</title>
        <authorList>
            <person name="Nicholson A.C."/>
        </authorList>
    </citation>
    <scope>NUCLEOTIDE SEQUENCE [LARGE SCALE GENOMIC DNA]</scope>
    <source>
        <strain evidence="13 14">ATCC 23612</strain>
    </source>
</reference>
<dbReference type="SUPFAM" id="SSF52096">
    <property type="entry name" value="ClpP/crotonase"/>
    <property type="match status" value="1"/>
</dbReference>
<keyword evidence="14" id="KW-1185">Reference proteome</keyword>
<comment type="subunit">
    <text evidence="7">Fourteen ClpP subunits assemble into 2 heptameric rings which stack back to back to give a disk-like structure with a central cavity, resembling the structure of eukaryotic proteasomes.</text>
</comment>
<dbReference type="InterPro" id="IPR001907">
    <property type="entry name" value="ClpP"/>
</dbReference>
<gene>
    <name evidence="7" type="primary">clpP</name>
    <name evidence="13" type="ORF">HGB44_15260</name>
</gene>
<comment type="catalytic activity">
    <reaction evidence="6 7 9">
        <text>Hydrolysis of proteins to small peptides in the presence of ATP and magnesium. alpha-casein is the usual test substrate. In the absence of ATP, only oligopeptides shorter than five residues are hydrolyzed (such as succinyl-Leu-Tyr-|-NHMec, and Leu-Tyr-Leu-|-Tyr-Trp, in which cleavage of the -Tyr-|-Leu- and -Tyr-|-Trp bonds also occurs).</text>
        <dbReference type="EC" id="3.4.21.92"/>
    </reaction>
</comment>
<organism evidence="13 14">
    <name type="scientific">Nocardiopsis alborubida</name>
    <dbReference type="NCBI Taxonomy" id="146802"/>
    <lineage>
        <taxon>Bacteria</taxon>
        <taxon>Bacillati</taxon>
        <taxon>Actinomycetota</taxon>
        <taxon>Actinomycetes</taxon>
        <taxon>Streptosporangiales</taxon>
        <taxon>Nocardiopsidaceae</taxon>
        <taxon>Nocardiopsis</taxon>
    </lineage>
</organism>
<dbReference type="FunFam" id="3.90.226.10:FF:000002">
    <property type="entry name" value="ATP-dependent Clp protease proteolytic subunit"/>
    <property type="match status" value="1"/>
</dbReference>
<evidence type="ECO:0000256" key="8">
    <source>
        <dbReference type="PROSITE-ProRule" id="PRU10085"/>
    </source>
</evidence>
<dbReference type="PRINTS" id="PR00127">
    <property type="entry name" value="CLPPROTEASEP"/>
</dbReference>
<dbReference type="Pfam" id="PF00574">
    <property type="entry name" value="CLP_protease"/>
    <property type="match status" value="1"/>
</dbReference>
<name>A0A7X6RQP6_9ACTN</name>
<dbReference type="NCBIfam" id="NF001368">
    <property type="entry name" value="PRK00277.1"/>
    <property type="match status" value="1"/>
</dbReference>
<comment type="subcellular location">
    <subcellularLocation>
        <location evidence="7">Cytoplasm</location>
    </subcellularLocation>
</comment>
<evidence type="ECO:0000313" key="13">
    <source>
        <dbReference type="EMBL" id="NKY99009.1"/>
    </source>
</evidence>
<dbReference type="GO" id="GO:0051117">
    <property type="term" value="F:ATPase binding"/>
    <property type="evidence" value="ECO:0007669"/>
    <property type="project" value="TreeGrafter"/>
</dbReference>
<feature type="active site" description="Nucleophile" evidence="7">
    <location>
        <position position="101"/>
    </location>
</feature>
<dbReference type="PROSITE" id="PS00381">
    <property type="entry name" value="CLP_PROTEASE_SER"/>
    <property type="match status" value="1"/>
</dbReference>
<evidence type="ECO:0000256" key="7">
    <source>
        <dbReference type="HAMAP-Rule" id="MF_00444"/>
    </source>
</evidence>
<keyword evidence="2 7" id="KW-0963">Cytoplasm</keyword>
<sequence>MSGRYTVPMVVERTPHGERSFDVFSRLLSERIVFLGTPIDDDVANVVMAQMLHLDYESSETDIQLYINSPGGSNTALTAIYDTMRFVRADVATVCMGQAASAAAVLLAAGTAGKRTALEHARVLLHQPSGEGQGVAADLEIQAEEILRVRSQVEEILARHTGQTQERLRADTDRDKIFTAQQAKDYGLVDGIITTRQAHPAAGRAAG</sequence>
<dbReference type="NCBIfam" id="NF009205">
    <property type="entry name" value="PRK12553.1"/>
    <property type="match status" value="1"/>
</dbReference>
<keyword evidence="5 7" id="KW-0720">Serine protease</keyword>
<dbReference type="CDD" id="cd07017">
    <property type="entry name" value="S14_ClpP_2"/>
    <property type="match status" value="1"/>
</dbReference>
<dbReference type="Gene3D" id="3.90.226.10">
    <property type="entry name" value="2-enoyl-CoA Hydratase, Chain A, domain 1"/>
    <property type="match status" value="1"/>
</dbReference>
<evidence type="ECO:0000256" key="3">
    <source>
        <dbReference type="ARBA" id="ARBA00022670"/>
    </source>
</evidence>
<comment type="similarity">
    <text evidence="1 7 12">Belongs to the peptidase S14 family.</text>
</comment>
<evidence type="ECO:0000256" key="11">
    <source>
        <dbReference type="RuleBase" id="RU000550"/>
    </source>
</evidence>
<dbReference type="GO" id="GO:0005737">
    <property type="term" value="C:cytoplasm"/>
    <property type="evidence" value="ECO:0007669"/>
    <property type="project" value="UniProtKB-SubCell"/>
</dbReference>
<keyword evidence="3 7" id="KW-0645">Protease</keyword>
<dbReference type="EC" id="3.4.21.92" evidence="7 10"/>
<evidence type="ECO:0000256" key="6">
    <source>
        <dbReference type="ARBA" id="ARBA00034021"/>
    </source>
</evidence>
<evidence type="ECO:0000256" key="5">
    <source>
        <dbReference type="ARBA" id="ARBA00022825"/>
    </source>
</evidence>
<evidence type="ECO:0000256" key="2">
    <source>
        <dbReference type="ARBA" id="ARBA00022490"/>
    </source>
</evidence>
<dbReference type="GO" id="GO:0009368">
    <property type="term" value="C:endopeptidase Clp complex"/>
    <property type="evidence" value="ECO:0007669"/>
    <property type="project" value="TreeGrafter"/>
</dbReference>
<proteinExistence type="inferred from homology"/>
<dbReference type="Proteomes" id="UP000553209">
    <property type="component" value="Unassembled WGS sequence"/>
</dbReference>
<evidence type="ECO:0000313" key="14">
    <source>
        <dbReference type="Proteomes" id="UP000553209"/>
    </source>
</evidence>
<evidence type="ECO:0000256" key="1">
    <source>
        <dbReference type="ARBA" id="ARBA00007039"/>
    </source>
</evidence>
<keyword evidence="4 7" id="KW-0378">Hydrolase</keyword>
<dbReference type="RefSeq" id="WP_061079325.1">
    <property type="nucleotide sequence ID" value="NZ_JAAXPG010000013.1"/>
</dbReference>
<dbReference type="PANTHER" id="PTHR10381">
    <property type="entry name" value="ATP-DEPENDENT CLP PROTEASE PROTEOLYTIC SUBUNIT"/>
    <property type="match status" value="1"/>
</dbReference>
<evidence type="ECO:0000256" key="10">
    <source>
        <dbReference type="RuleBase" id="RU000549"/>
    </source>
</evidence>
<evidence type="ECO:0000256" key="12">
    <source>
        <dbReference type="RuleBase" id="RU003567"/>
    </source>
</evidence>
<evidence type="ECO:0000256" key="9">
    <source>
        <dbReference type="PROSITE-ProRule" id="PRU10086"/>
    </source>
</evidence>
<dbReference type="PANTHER" id="PTHR10381:SF26">
    <property type="entry name" value="ATP-DEPENDENT CLP PROTEASE PROTEOLYTIC SUBUNIT-LIKE-RELATED"/>
    <property type="match status" value="1"/>
</dbReference>
<dbReference type="EMBL" id="JAAXPG010000013">
    <property type="protein sequence ID" value="NKY99009.1"/>
    <property type="molecule type" value="Genomic_DNA"/>
</dbReference>
<dbReference type="InterPro" id="IPR018215">
    <property type="entry name" value="ClpP_Ser_AS"/>
</dbReference>
<dbReference type="InterPro" id="IPR033135">
    <property type="entry name" value="ClpP_His_AS"/>
</dbReference>
<dbReference type="HAMAP" id="MF_00444">
    <property type="entry name" value="ClpP"/>
    <property type="match status" value="1"/>
</dbReference>
<comment type="caution">
    <text evidence="13">The sequence shown here is derived from an EMBL/GenBank/DDBJ whole genome shotgun (WGS) entry which is preliminary data.</text>
</comment>
<dbReference type="InterPro" id="IPR029045">
    <property type="entry name" value="ClpP/crotonase-like_dom_sf"/>
</dbReference>
<dbReference type="GO" id="GO:0006515">
    <property type="term" value="P:protein quality control for misfolded or incompletely synthesized proteins"/>
    <property type="evidence" value="ECO:0007669"/>
    <property type="project" value="TreeGrafter"/>
</dbReference>
<dbReference type="AlphaFoldDB" id="A0A7X6RQP6"/>
<dbReference type="GO" id="GO:0004252">
    <property type="term" value="F:serine-type endopeptidase activity"/>
    <property type="evidence" value="ECO:0007669"/>
    <property type="project" value="UniProtKB-UniRule"/>
</dbReference>
<protein>
    <recommendedName>
        <fullName evidence="7 12">ATP-dependent Clp protease proteolytic subunit</fullName>
        <ecNumber evidence="7 10">3.4.21.92</ecNumber>
    </recommendedName>
    <alternativeName>
        <fullName evidence="7">Endopeptidase Clp</fullName>
    </alternativeName>
</protein>